<dbReference type="SUPFAM" id="SSF101447">
    <property type="entry name" value="Formin homology 2 domain (FH2 domain)"/>
    <property type="match status" value="1"/>
</dbReference>
<proteinExistence type="predicted"/>
<evidence type="ECO:0008006" key="6">
    <source>
        <dbReference type="Google" id="ProtNLM"/>
    </source>
</evidence>
<feature type="compositionally biased region" description="Low complexity" evidence="1">
    <location>
        <begin position="99"/>
        <end position="115"/>
    </location>
</feature>
<evidence type="ECO:0000313" key="4">
    <source>
        <dbReference type="EMBL" id="CAI8588573.1"/>
    </source>
</evidence>
<accession>A0AAV0YUM8</accession>
<dbReference type="AlphaFoldDB" id="A0AAV0YUM8"/>
<dbReference type="EMBL" id="OX451736">
    <property type="protein sequence ID" value="CAI8588573.1"/>
    <property type="molecule type" value="Genomic_DNA"/>
</dbReference>
<dbReference type="InterPro" id="IPR006868">
    <property type="entry name" value="DUF630"/>
</dbReference>
<organism evidence="4 5">
    <name type="scientific">Vicia faba</name>
    <name type="common">Broad bean</name>
    <name type="synonym">Faba vulgaris</name>
    <dbReference type="NCBI Taxonomy" id="3906"/>
    <lineage>
        <taxon>Eukaryota</taxon>
        <taxon>Viridiplantae</taxon>
        <taxon>Streptophyta</taxon>
        <taxon>Embryophyta</taxon>
        <taxon>Tracheophyta</taxon>
        <taxon>Spermatophyta</taxon>
        <taxon>Magnoliopsida</taxon>
        <taxon>eudicotyledons</taxon>
        <taxon>Gunneridae</taxon>
        <taxon>Pentapetalae</taxon>
        <taxon>rosids</taxon>
        <taxon>fabids</taxon>
        <taxon>Fabales</taxon>
        <taxon>Fabaceae</taxon>
        <taxon>Papilionoideae</taxon>
        <taxon>50 kb inversion clade</taxon>
        <taxon>NPAAA clade</taxon>
        <taxon>Hologalegina</taxon>
        <taxon>IRL clade</taxon>
        <taxon>Fabeae</taxon>
        <taxon>Vicia</taxon>
    </lineage>
</organism>
<keyword evidence="5" id="KW-1185">Reference proteome</keyword>
<reference evidence="4 5" key="1">
    <citation type="submission" date="2023-01" db="EMBL/GenBank/DDBJ databases">
        <authorList>
            <person name="Kreplak J."/>
        </authorList>
    </citation>
    <scope>NUCLEOTIDE SEQUENCE [LARGE SCALE GENOMIC DNA]</scope>
</reference>
<dbReference type="Proteomes" id="UP001157006">
    <property type="component" value="Chromosome 1L"/>
</dbReference>
<dbReference type="PANTHER" id="PTHR21450:SF23">
    <property type="entry name" value="PROTEIN ALTERED PHOSPHATE STARVATION RESPONSE 1"/>
    <property type="match status" value="1"/>
</dbReference>
<sequence length="651" mass="73174">MGCCYSRLEREETVTHCKSRKRYMKNLVQARHAFSAAHVMYIRSLRSTGSALFHFANAEKTTHLNHHLPPEPQPILPPPPPRAPSPMPPPPPPPPPMSPSLSSYTWTSGTGTGSSPLPPPPPPPPPPPVMSSGWDFWDPFMQQQPPPPPSRSATEEEWEATTTTGSEVVVMAGGAAASMATPSSGVVGFSKETPSELAMVVSRNSKDLVEVIKELDDYFLKAADAGSHVSFLLQVPSSGFSDYSKASKMYGNGWSLSPSMWAWGSSSPKLNGFGKLTQEVSVGSFRANNGVGNGGHSSTVERLYAWEKKLYQEVKNAKLIKMEHEKKVAMVRKLEMRSADYLRTEKAKKEVEKLESQIMVSSQAIDSTSAEIIKLREIELYPQLIELVKGLMCMWRSMYECHQVQMHIVQQLEYLNTIPSNNPTSEIHRQSTLQLELEVQQWHQSFCNLFKAHRDYIESLSGWLRLSLYQFSRNPLSRTSEESKIYTLCEQWHLAVEHIPDKVASEGIKSLLTVIHAIVVQQTEEHKQKKKSDYAFKEFEKKVVQLRSLECKYGPYSMSERSGSVRRTKDPVVEKRAKVEAMRAKAEEEKMKHEKAVSVTRAMTLNNLQMGCPQVFQGIVGFSSVCMEAFESVYNKAKVAEQERDVKRILP</sequence>
<name>A0AAV0YUM8_VICFA</name>
<dbReference type="Pfam" id="PF04783">
    <property type="entry name" value="DUF630"/>
    <property type="match status" value="1"/>
</dbReference>
<evidence type="ECO:0000259" key="3">
    <source>
        <dbReference type="Pfam" id="PF04783"/>
    </source>
</evidence>
<feature type="region of interest" description="Disordered" evidence="1">
    <location>
        <begin position="64"/>
        <end position="162"/>
    </location>
</feature>
<dbReference type="InterPro" id="IPR006867">
    <property type="entry name" value="DUF632"/>
</dbReference>
<gene>
    <name evidence="4" type="ORF">VFH_I353840</name>
</gene>
<feature type="domain" description="DUF632" evidence="2">
    <location>
        <begin position="208"/>
        <end position="516"/>
    </location>
</feature>
<evidence type="ECO:0000313" key="5">
    <source>
        <dbReference type="Proteomes" id="UP001157006"/>
    </source>
</evidence>
<feature type="compositionally biased region" description="Pro residues" evidence="1">
    <location>
        <begin position="70"/>
        <end position="98"/>
    </location>
</feature>
<feature type="domain" description="DUF630" evidence="3">
    <location>
        <begin position="1"/>
        <end position="59"/>
    </location>
</feature>
<dbReference type="Pfam" id="PF04782">
    <property type="entry name" value="DUF632"/>
    <property type="match status" value="1"/>
</dbReference>
<dbReference type="PANTHER" id="PTHR21450">
    <property type="entry name" value="PROTEIN ALTERED PHOSPHATE STARVATION RESPONSE 1"/>
    <property type="match status" value="1"/>
</dbReference>
<evidence type="ECO:0000259" key="2">
    <source>
        <dbReference type="Pfam" id="PF04782"/>
    </source>
</evidence>
<protein>
    <recommendedName>
        <fullName evidence="6">Nitrate regulatory gene2 protein-like</fullName>
    </recommendedName>
</protein>
<evidence type="ECO:0000256" key="1">
    <source>
        <dbReference type="SAM" id="MobiDB-lite"/>
    </source>
</evidence>
<feature type="compositionally biased region" description="Pro residues" evidence="1">
    <location>
        <begin position="116"/>
        <end position="129"/>
    </location>
</feature>